<dbReference type="InterPro" id="IPR019734">
    <property type="entry name" value="TPR_rpt"/>
</dbReference>
<dbReference type="SMART" id="SM00028">
    <property type="entry name" value="TPR"/>
    <property type="match status" value="4"/>
</dbReference>
<gene>
    <name evidence="3" type="ORF">GCM10012278_47970</name>
</gene>
<sequence>MGARPPVNDPAGPRLPAVPPTEAHMATPDKHRPPGRSPDATLLVRAAEMAVLRSVVDPAQALDAGRTILHAAEAAGATEAEVVALRAMALAARELGDLPGAEEHLRQAIRTVGAPAERRAQARLSLVTVRTERGHPLQALRVAALAWAYLSPLDRAKLDTQRAVALAHLGRYQEAIASCDRALRALAAAPGTVDDRRFLAGGLLNRGLVHAYRGDWDDAMRDIGACLEISRHAGLRHLTRLAAANLPFLAVRRGDVSGAFTHYRAAEDTLFGYPERLATMRADFAAALLAAHLPGEARALLSLAVPDLDRTGAHTALAEARLKLAQVELLTGDPHEAMTVAERAMRELSAQDRRAWLPLAREVVLRARLALEPPTAALLAELIKCASELEDTANAAEAAALRLVAAETALAVDDHPAASAQLARLTAHARRCEPRAPAGTRLTSLLADSHAGRLAQAAQVPGPVRQHALALEAALQEDVAAAFRAVREGLAEVGDQADAFDDPALRAHAVRAGERLAAFGLRLAVRDGGAEEVFEWAERWRAVAAPAHACSPAGLGQVRAALGRAALVEFVPDGESLVAVVITDERVVLRRLGALLPVTEALIRLRYSLRRATLRDGLLTEDPPAEPLESPAGGVAGHPTDGITGDPTDGGAGEPAGGSTGDPTDGGAGEPAGGSTGEPGGGGVDEPLSVRHTAEPAAALERLLLGPIGDEIGDRPLVLVPTGALHTLPWATLPSLRERPVSVAASAAAWLGATRRAPVTEPSTVIAAVGPGLAHAREEVDRVLACHPRGREVPARTGPVLAALQSADVLHLAAHGVFHARSPLLSSITLDDGPLMAYDLLGMAQAARLVVLSSCDSGMARTPTDGAPLGLAGTFLTRGAACVVAGLVPVRDEDALALMIRFHELLAAGHAPATALAYASAKTGVLGFVCFGAGDQPVATGLAESATQLDQEPT</sequence>
<dbReference type="Gene3D" id="1.25.40.10">
    <property type="entry name" value="Tetratricopeptide repeat domain"/>
    <property type="match status" value="2"/>
</dbReference>
<dbReference type="PANTHER" id="PTHR10098">
    <property type="entry name" value="RAPSYN-RELATED"/>
    <property type="match status" value="1"/>
</dbReference>
<dbReference type="SUPFAM" id="SSF48452">
    <property type="entry name" value="TPR-like"/>
    <property type="match status" value="2"/>
</dbReference>
<feature type="domain" description="CHAT" evidence="2">
    <location>
        <begin position="695"/>
        <end position="920"/>
    </location>
</feature>
<dbReference type="AlphaFoldDB" id="A0A918A9X3"/>
<proteinExistence type="predicted"/>
<protein>
    <submittedName>
        <fullName evidence="3">CHAT domain-containing protein</fullName>
    </submittedName>
</protein>
<feature type="compositionally biased region" description="Gly residues" evidence="1">
    <location>
        <begin position="648"/>
        <end position="684"/>
    </location>
</feature>
<dbReference type="Proteomes" id="UP000660745">
    <property type="component" value="Unassembled WGS sequence"/>
</dbReference>
<dbReference type="Pfam" id="PF12770">
    <property type="entry name" value="CHAT"/>
    <property type="match status" value="1"/>
</dbReference>
<feature type="region of interest" description="Disordered" evidence="1">
    <location>
        <begin position="1"/>
        <end position="38"/>
    </location>
</feature>
<comment type="caution">
    <text evidence="3">The sequence shown here is derived from an EMBL/GenBank/DDBJ whole genome shotgun (WGS) entry which is preliminary data.</text>
</comment>
<feature type="compositionally biased region" description="Low complexity" evidence="1">
    <location>
        <begin position="637"/>
        <end position="647"/>
    </location>
</feature>
<evidence type="ECO:0000313" key="4">
    <source>
        <dbReference type="Proteomes" id="UP000660745"/>
    </source>
</evidence>
<dbReference type="InterPro" id="IPR024983">
    <property type="entry name" value="CHAT_dom"/>
</dbReference>
<feature type="region of interest" description="Disordered" evidence="1">
    <location>
        <begin position="619"/>
        <end position="688"/>
    </location>
</feature>
<reference evidence="3" key="1">
    <citation type="journal article" date="2014" name="Int. J. Syst. Evol. Microbiol.">
        <title>Complete genome sequence of Corynebacterium casei LMG S-19264T (=DSM 44701T), isolated from a smear-ripened cheese.</title>
        <authorList>
            <consortium name="US DOE Joint Genome Institute (JGI-PGF)"/>
            <person name="Walter F."/>
            <person name="Albersmeier A."/>
            <person name="Kalinowski J."/>
            <person name="Ruckert C."/>
        </authorList>
    </citation>
    <scope>NUCLEOTIDE SEQUENCE</scope>
    <source>
        <strain evidence="3">CGMCC 4.7430</strain>
    </source>
</reference>
<name>A0A918A9X3_9ACTN</name>
<dbReference type="InterPro" id="IPR011990">
    <property type="entry name" value="TPR-like_helical_dom_sf"/>
</dbReference>
<dbReference type="EMBL" id="BMNK01000008">
    <property type="protein sequence ID" value="GGP10013.1"/>
    <property type="molecule type" value="Genomic_DNA"/>
</dbReference>
<evidence type="ECO:0000313" key="3">
    <source>
        <dbReference type="EMBL" id="GGP10013.1"/>
    </source>
</evidence>
<evidence type="ECO:0000256" key="1">
    <source>
        <dbReference type="SAM" id="MobiDB-lite"/>
    </source>
</evidence>
<evidence type="ECO:0000259" key="2">
    <source>
        <dbReference type="Pfam" id="PF12770"/>
    </source>
</evidence>
<keyword evidence="4" id="KW-1185">Reference proteome</keyword>
<accession>A0A918A9X3</accession>
<organism evidence="3 4">
    <name type="scientific">Nonomuraea glycinis</name>
    <dbReference type="NCBI Taxonomy" id="2047744"/>
    <lineage>
        <taxon>Bacteria</taxon>
        <taxon>Bacillati</taxon>
        <taxon>Actinomycetota</taxon>
        <taxon>Actinomycetes</taxon>
        <taxon>Streptosporangiales</taxon>
        <taxon>Streptosporangiaceae</taxon>
        <taxon>Nonomuraea</taxon>
    </lineage>
</organism>
<reference evidence="3" key="2">
    <citation type="submission" date="2020-09" db="EMBL/GenBank/DDBJ databases">
        <authorList>
            <person name="Sun Q."/>
            <person name="Zhou Y."/>
        </authorList>
    </citation>
    <scope>NUCLEOTIDE SEQUENCE</scope>
    <source>
        <strain evidence="3">CGMCC 4.7430</strain>
    </source>
</reference>